<gene>
    <name evidence="2" type="primary">hprK</name>
    <name evidence="2" type="ORF">BVG79_00241</name>
</gene>
<evidence type="ECO:0000259" key="1">
    <source>
        <dbReference type="Pfam" id="PF07475"/>
    </source>
</evidence>
<keyword evidence="2" id="KW-0808">Transferase</keyword>
<dbReference type="Gene3D" id="3.40.50.300">
    <property type="entry name" value="P-loop containing nucleotide triphosphate hydrolases"/>
    <property type="match status" value="1"/>
</dbReference>
<sequence length="147" mass="15770">MPALPTIIHATTVALGGRAVLLTGDAGSGKSATALQMIALGCKLVADDRTQIMPEGGRLIATCPTHITGLIEARGVGLLRAPHQARAEVVVVAAMDEKALERLPQAHQMTLCGVEIPVLHNPDTRYFPAALHTYLKMWRRTRSPLIH</sequence>
<dbReference type="EC" id="2.7.11.-" evidence="2"/>
<dbReference type="RefSeq" id="WP_085785297.1">
    <property type="nucleotide sequence ID" value="NZ_CP019937.1"/>
</dbReference>
<name>A0A1W6NWM1_9RHOB</name>
<dbReference type="OrthoDB" id="8326226at2"/>
<dbReference type="InterPro" id="IPR011104">
    <property type="entry name" value="Hpr_kin/Pase_C"/>
</dbReference>
<keyword evidence="3" id="KW-1185">Reference proteome</keyword>
<dbReference type="Pfam" id="PF07475">
    <property type="entry name" value="Hpr_kinase_C"/>
    <property type="match status" value="1"/>
</dbReference>
<dbReference type="CDD" id="cd01918">
    <property type="entry name" value="HprK_C"/>
    <property type="match status" value="1"/>
</dbReference>
<dbReference type="STRING" id="92947.BVG79_00241"/>
<evidence type="ECO:0000313" key="3">
    <source>
        <dbReference type="Proteomes" id="UP000242447"/>
    </source>
</evidence>
<dbReference type="GO" id="GO:0000155">
    <property type="term" value="F:phosphorelay sensor kinase activity"/>
    <property type="evidence" value="ECO:0007669"/>
    <property type="project" value="InterPro"/>
</dbReference>
<reference evidence="2 3" key="1">
    <citation type="submission" date="2017-02" db="EMBL/GenBank/DDBJ databases">
        <title>Ketogulonicigenium robustum SPU B003 Genome sequencing and assembly.</title>
        <authorList>
            <person name="Li Y."/>
            <person name="Liu L."/>
            <person name="Wang C."/>
            <person name="Zhang M."/>
            <person name="Zhang T."/>
            <person name="Zhang Y."/>
        </authorList>
    </citation>
    <scope>NUCLEOTIDE SEQUENCE [LARGE SCALE GENOMIC DNA]</scope>
    <source>
        <strain evidence="2 3">SPU_B003</strain>
    </source>
</reference>
<organism evidence="2 3">
    <name type="scientific">Ketogulonicigenium robustum</name>
    <dbReference type="NCBI Taxonomy" id="92947"/>
    <lineage>
        <taxon>Bacteria</taxon>
        <taxon>Pseudomonadati</taxon>
        <taxon>Pseudomonadota</taxon>
        <taxon>Alphaproteobacteria</taxon>
        <taxon>Rhodobacterales</taxon>
        <taxon>Roseobacteraceae</taxon>
        <taxon>Ketogulonicigenium</taxon>
    </lineage>
</organism>
<evidence type="ECO:0000313" key="2">
    <source>
        <dbReference type="EMBL" id="ARO13601.1"/>
    </source>
</evidence>
<dbReference type="Proteomes" id="UP000242447">
    <property type="component" value="Chromosome"/>
</dbReference>
<proteinExistence type="predicted"/>
<keyword evidence="2" id="KW-0418">Kinase</keyword>
<dbReference type="InterPro" id="IPR027417">
    <property type="entry name" value="P-loop_NTPase"/>
</dbReference>
<protein>
    <submittedName>
        <fullName evidence="2">HPr kinase/phosphorylase</fullName>
        <ecNumber evidence="2">2.7.11.-</ecNumber>
        <ecNumber evidence="2">2.7.4.-</ecNumber>
    </submittedName>
</protein>
<dbReference type="EMBL" id="CP019937">
    <property type="protein sequence ID" value="ARO13601.1"/>
    <property type="molecule type" value="Genomic_DNA"/>
</dbReference>
<dbReference type="AlphaFoldDB" id="A0A1W6NWM1"/>
<dbReference type="SUPFAM" id="SSF53795">
    <property type="entry name" value="PEP carboxykinase-like"/>
    <property type="match status" value="1"/>
</dbReference>
<dbReference type="EC" id="2.7.4.-" evidence="2"/>
<dbReference type="GO" id="GO:0005524">
    <property type="term" value="F:ATP binding"/>
    <property type="evidence" value="ECO:0007669"/>
    <property type="project" value="InterPro"/>
</dbReference>
<accession>A0A1W6NWM1</accession>
<dbReference type="KEGG" id="kro:BVG79_00241"/>
<dbReference type="GO" id="GO:0006109">
    <property type="term" value="P:regulation of carbohydrate metabolic process"/>
    <property type="evidence" value="ECO:0007669"/>
    <property type="project" value="InterPro"/>
</dbReference>
<feature type="domain" description="HPr kinase/phosphorylase C-terminal" evidence="1">
    <location>
        <begin position="6"/>
        <end position="80"/>
    </location>
</feature>